<sequence length="254" mass="26390">MDQLTDALRELDPPLPPSPVDLDAVVRRAHRHRLRTRAFVTAVVAGLALAVAVPLTGGGAGDDSAARLAACAPPAGDGASEPSDDEVMAQARARLHVVGAAPLTMALDAPLRQALPGATLLDAVTCEPGFSFRPDGEVLVAAIVVVDGAGPARVEVRVSREPASAERACIRDEETATCVREEQQDGTVVHRSRVDYGGGAVLLTVDTYRPDGVHVQVSAGNFLATGGPVTTTRPVPPLDEAALWALTQIEQLTP</sequence>
<keyword evidence="1" id="KW-0472">Membrane</keyword>
<protein>
    <submittedName>
        <fullName evidence="2">Uncharacterized protein</fullName>
    </submittedName>
</protein>
<keyword evidence="3" id="KW-1185">Reference proteome</keyword>
<keyword evidence="1" id="KW-0812">Transmembrane</keyword>
<comment type="caution">
    <text evidence="2">The sequence shown here is derived from an EMBL/GenBank/DDBJ whole genome shotgun (WGS) entry which is preliminary data.</text>
</comment>
<organism evidence="2 3">
    <name type="scientific">Dactylosporangium cerinum</name>
    <dbReference type="NCBI Taxonomy" id="1434730"/>
    <lineage>
        <taxon>Bacteria</taxon>
        <taxon>Bacillati</taxon>
        <taxon>Actinomycetota</taxon>
        <taxon>Actinomycetes</taxon>
        <taxon>Micromonosporales</taxon>
        <taxon>Micromonosporaceae</taxon>
        <taxon>Dactylosporangium</taxon>
    </lineage>
</organism>
<dbReference type="EMBL" id="JBHSIU010000131">
    <property type="protein sequence ID" value="MFC5008520.1"/>
    <property type="molecule type" value="Genomic_DNA"/>
</dbReference>
<proteinExistence type="predicted"/>
<keyword evidence="1" id="KW-1133">Transmembrane helix</keyword>
<feature type="transmembrane region" description="Helical" evidence="1">
    <location>
        <begin position="38"/>
        <end position="57"/>
    </location>
</feature>
<evidence type="ECO:0000313" key="3">
    <source>
        <dbReference type="Proteomes" id="UP001595912"/>
    </source>
</evidence>
<gene>
    <name evidence="2" type="ORF">ACFPIJ_63255</name>
</gene>
<dbReference type="Proteomes" id="UP001595912">
    <property type="component" value="Unassembled WGS sequence"/>
</dbReference>
<reference evidence="3" key="1">
    <citation type="journal article" date="2019" name="Int. J. Syst. Evol. Microbiol.">
        <title>The Global Catalogue of Microorganisms (GCM) 10K type strain sequencing project: providing services to taxonomists for standard genome sequencing and annotation.</title>
        <authorList>
            <consortium name="The Broad Institute Genomics Platform"/>
            <consortium name="The Broad Institute Genome Sequencing Center for Infectious Disease"/>
            <person name="Wu L."/>
            <person name="Ma J."/>
        </authorList>
    </citation>
    <scope>NUCLEOTIDE SEQUENCE [LARGE SCALE GENOMIC DNA]</scope>
    <source>
        <strain evidence="3">CGMCC 4.7152</strain>
    </source>
</reference>
<name>A0ABV9WIF5_9ACTN</name>
<evidence type="ECO:0000313" key="2">
    <source>
        <dbReference type="EMBL" id="MFC5008520.1"/>
    </source>
</evidence>
<dbReference type="RefSeq" id="WP_380129217.1">
    <property type="nucleotide sequence ID" value="NZ_JBHSIU010000131.1"/>
</dbReference>
<evidence type="ECO:0000256" key="1">
    <source>
        <dbReference type="SAM" id="Phobius"/>
    </source>
</evidence>
<accession>A0ABV9WIF5</accession>